<proteinExistence type="predicted"/>
<dbReference type="Proteomes" id="UP001605036">
    <property type="component" value="Unassembled WGS sequence"/>
</dbReference>
<dbReference type="AlphaFoldDB" id="A0ABD1Z5J3"/>
<sequence>MSWQSNRLTPSSIPFSLEGLGRREPLKRAEPSATVSLPFFKFLIEQLGRPERRLHELISPVLGSISPVFCWISPDLNPMSLVSRPASCSCVEWASVAHLGENIRRLSACGSSSRSEMELRIADCFDGDRVWNGLLADDSARAKNRASAAPRSSSCGISDKRPCPIGVVNASFCKFPNALDRFVPESRVVSGLVTRGGAEECTIGATGRRVGEGREGDTTSEMVQ</sequence>
<reference evidence="1 2" key="1">
    <citation type="submission" date="2024-09" db="EMBL/GenBank/DDBJ databases">
        <title>Chromosome-scale assembly of Riccia fluitans.</title>
        <authorList>
            <person name="Paukszto L."/>
            <person name="Sawicki J."/>
            <person name="Karawczyk K."/>
            <person name="Piernik-Szablinska J."/>
            <person name="Szczecinska M."/>
            <person name="Mazdziarz M."/>
        </authorList>
    </citation>
    <scope>NUCLEOTIDE SEQUENCE [LARGE SCALE GENOMIC DNA]</scope>
    <source>
        <strain evidence="1">Rf_01</strain>
        <tissue evidence="1">Aerial parts of the thallus</tissue>
    </source>
</reference>
<name>A0ABD1Z5J3_9MARC</name>
<gene>
    <name evidence="1" type="ORF">R1flu_010310</name>
</gene>
<comment type="caution">
    <text evidence="1">The sequence shown here is derived from an EMBL/GenBank/DDBJ whole genome shotgun (WGS) entry which is preliminary data.</text>
</comment>
<dbReference type="EMBL" id="JBHFFA010000002">
    <property type="protein sequence ID" value="KAL2642723.1"/>
    <property type="molecule type" value="Genomic_DNA"/>
</dbReference>
<evidence type="ECO:0000313" key="1">
    <source>
        <dbReference type="EMBL" id="KAL2642723.1"/>
    </source>
</evidence>
<protein>
    <submittedName>
        <fullName evidence="1">Uncharacterized protein</fullName>
    </submittedName>
</protein>
<accession>A0ABD1Z5J3</accession>
<organism evidence="1 2">
    <name type="scientific">Riccia fluitans</name>
    <dbReference type="NCBI Taxonomy" id="41844"/>
    <lineage>
        <taxon>Eukaryota</taxon>
        <taxon>Viridiplantae</taxon>
        <taxon>Streptophyta</taxon>
        <taxon>Embryophyta</taxon>
        <taxon>Marchantiophyta</taxon>
        <taxon>Marchantiopsida</taxon>
        <taxon>Marchantiidae</taxon>
        <taxon>Marchantiales</taxon>
        <taxon>Ricciaceae</taxon>
        <taxon>Riccia</taxon>
    </lineage>
</organism>
<keyword evidence="2" id="KW-1185">Reference proteome</keyword>
<evidence type="ECO:0000313" key="2">
    <source>
        <dbReference type="Proteomes" id="UP001605036"/>
    </source>
</evidence>